<protein>
    <recommendedName>
        <fullName evidence="6">Ig-like domain-containing protein</fullName>
    </recommendedName>
</protein>
<keyword evidence="2" id="KW-0732">Signal</keyword>
<dbReference type="InterPro" id="IPR013783">
    <property type="entry name" value="Ig-like_fold"/>
</dbReference>
<evidence type="ECO:0000256" key="1">
    <source>
        <dbReference type="ARBA" id="ARBA00004370"/>
    </source>
</evidence>
<dbReference type="SUPFAM" id="SSF48726">
    <property type="entry name" value="Immunoglobulin"/>
    <property type="match status" value="2"/>
</dbReference>
<comment type="subcellular location">
    <subcellularLocation>
        <location evidence="1">Membrane</location>
    </subcellularLocation>
</comment>
<comment type="caution">
    <text evidence="7">The sequence shown here is derived from an EMBL/GenBank/DDBJ whole genome shotgun (WGS) entry which is preliminary data.</text>
</comment>
<evidence type="ECO:0000313" key="7">
    <source>
        <dbReference type="EMBL" id="KAK7883938.1"/>
    </source>
</evidence>
<dbReference type="InterPro" id="IPR015631">
    <property type="entry name" value="CD2/SLAM_rcpt"/>
</dbReference>
<reference evidence="8" key="1">
    <citation type="submission" date="2024-04" db="EMBL/GenBank/DDBJ databases">
        <title>Salinicola lusitanus LLJ914,a marine bacterium isolated from the Okinawa Trough.</title>
        <authorList>
            <person name="Li J."/>
        </authorList>
    </citation>
    <scope>NUCLEOTIDE SEQUENCE [LARGE SCALE GENOMIC DNA]</scope>
</reference>
<dbReference type="AlphaFoldDB" id="A0AAW0N228"/>
<sequence length="230" mass="25525">MNLSAVVGSSVTFNDSVKDRGFFKSGSRTIVSVCDGAFEVEDELYSDRLEWSSSTGLFTLSQLHKSDSGLYTIDSKRTGVFQVYNLKVHDAVCLPLVSALNSSSDSCTLQCSVNDTELLTLSWFRGDECVKSSTSAELSLTVQPGNHTEQYKCVAQNPAQEQSVRVNVTTACQLTHTTAPGPDYWMYCLLLIRPAVFGLGLALFFTVKSKRNLKKSKEHSTQQRNQRRHF</sequence>
<dbReference type="PANTHER" id="PTHR12080:SF55">
    <property type="entry name" value="LYMPHOCYTE FUNCTION-ASSOCIATED ANTIGEN 3"/>
    <property type="match status" value="1"/>
</dbReference>
<accession>A0AAW0N228</accession>
<evidence type="ECO:0000256" key="3">
    <source>
        <dbReference type="ARBA" id="ARBA00023136"/>
    </source>
</evidence>
<dbReference type="InterPro" id="IPR013098">
    <property type="entry name" value="Ig_I-set"/>
</dbReference>
<proteinExistence type="predicted"/>
<evidence type="ECO:0000256" key="4">
    <source>
        <dbReference type="ARBA" id="ARBA00023180"/>
    </source>
</evidence>
<keyword evidence="4" id="KW-0325">Glycoprotein</keyword>
<dbReference type="EMBL" id="JBBPFD010000020">
    <property type="protein sequence ID" value="KAK7883938.1"/>
    <property type="molecule type" value="Genomic_DNA"/>
</dbReference>
<dbReference type="PROSITE" id="PS50835">
    <property type="entry name" value="IG_LIKE"/>
    <property type="match status" value="1"/>
</dbReference>
<gene>
    <name evidence="7" type="ORF">WMY93_027061</name>
</gene>
<dbReference type="PANTHER" id="PTHR12080">
    <property type="entry name" value="SIGNALING LYMPHOCYTIC ACTIVATION MOLECULE"/>
    <property type="match status" value="1"/>
</dbReference>
<dbReference type="Pfam" id="PF07679">
    <property type="entry name" value="I-set"/>
    <property type="match status" value="1"/>
</dbReference>
<evidence type="ECO:0000256" key="2">
    <source>
        <dbReference type="ARBA" id="ARBA00022729"/>
    </source>
</evidence>
<keyword evidence="3 5" id="KW-0472">Membrane</keyword>
<keyword evidence="5" id="KW-1133">Transmembrane helix</keyword>
<feature type="transmembrane region" description="Helical" evidence="5">
    <location>
        <begin position="184"/>
        <end position="207"/>
    </location>
</feature>
<evidence type="ECO:0000256" key="5">
    <source>
        <dbReference type="SAM" id="Phobius"/>
    </source>
</evidence>
<feature type="domain" description="Ig-like" evidence="6">
    <location>
        <begin position="95"/>
        <end position="169"/>
    </location>
</feature>
<evidence type="ECO:0000259" key="6">
    <source>
        <dbReference type="PROSITE" id="PS50835"/>
    </source>
</evidence>
<keyword evidence="5" id="KW-0812">Transmembrane</keyword>
<organism evidence="7 8">
    <name type="scientific">Mugilogobius chulae</name>
    <name type="common">yellowstripe goby</name>
    <dbReference type="NCBI Taxonomy" id="88201"/>
    <lineage>
        <taxon>Eukaryota</taxon>
        <taxon>Metazoa</taxon>
        <taxon>Chordata</taxon>
        <taxon>Craniata</taxon>
        <taxon>Vertebrata</taxon>
        <taxon>Euteleostomi</taxon>
        <taxon>Actinopterygii</taxon>
        <taxon>Neopterygii</taxon>
        <taxon>Teleostei</taxon>
        <taxon>Neoteleostei</taxon>
        <taxon>Acanthomorphata</taxon>
        <taxon>Gobiaria</taxon>
        <taxon>Gobiiformes</taxon>
        <taxon>Gobioidei</taxon>
        <taxon>Gobiidae</taxon>
        <taxon>Gobionellinae</taxon>
        <taxon>Mugilogobius</taxon>
    </lineage>
</organism>
<dbReference type="GO" id="GO:0016020">
    <property type="term" value="C:membrane"/>
    <property type="evidence" value="ECO:0007669"/>
    <property type="project" value="UniProtKB-SubCell"/>
</dbReference>
<dbReference type="Proteomes" id="UP001460270">
    <property type="component" value="Unassembled WGS sequence"/>
</dbReference>
<evidence type="ECO:0000313" key="8">
    <source>
        <dbReference type="Proteomes" id="UP001460270"/>
    </source>
</evidence>
<name>A0AAW0N228_9GOBI</name>
<dbReference type="InterPro" id="IPR007110">
    <property type="entry name" value="Ig-like_dom"/>
</dbReference>
<keyword evidence="8" id="KW-1185">Reference proteome</keyword>
<dbReference type="Gene3D" id="2.60.40.10">
    <property type="entry name" value="Immunoglobulins"/>
    <property type="match status" value="2"/>
</dbReference>
<dbReference type="InterPro" id="IPR036179">
    <property type="entry name" value="Ig-like_dom_sf"/>
</dbReference>